<evidence type="ECO:0000313" key="3">
    <source>
        <dbReference type="EMBL" id="VDI59521.1"/>
    </source>
</evidence>
<sequence>MSFQYDAAKAKRRATICLLCTDSPAYMGQKHRVVTHILVNHVSVSRTPYFCTLCQFRCTNMDTLKQHVNFHRPHQTLKDSFSALPDKDYFLISDSPYFPQAGRDFKLLPRQRPGLGTTIDPVELSSGSSTGGVSPPTVPTCVIPERPVGRTTVYCNGLVI</sequence>
<dbReference type="OrthoDB" id="6161362at2759"/>
<dbReference type="InterPro" id="IPR013087">
    <property type="entry name" value="Znf_C2H2_type"/>
</dbReference>
<dbReference type="AlphaFoldDB" id="A0A8B6G6P5"/>
<evidence type="ECO:0000259" key="2">
    <source>
        <dbReference type="PROSITE" id="PS00028"/>
    </source>
</evidence>
<dbReference type="EMBL" id="UYJE01007947">
    <property type="protein sequence ID" value="VDI59521.1"/>
    <property type="molecule type" value="Genomic_DNA"/>
</dbReference>
<dbReference type="Gene3D" id="3.30.160.60">
    <property type="entry name" value="Classic Zinc Finger"/>
    <property type="match status" value="1"/>
</dbReference>
<evidence type="ECO:0000313" key="4">
    <source>
        <dbReference type="Proteomes" id="UP000596742"/>
    </source>
</evidence>
<dbReference type="PROSITE" id="PS00028">
    <property type="entry name" value="ZINC_FINGER_C2H2_1"/>
    <property type="match status" value="1"/>
</dbReference>
<reference evidence="3" key="1">
    <citation type="submission" date="2018-11" db="EMBL/GenBank/DDBJ databases">
        <authorList>
            <person name="Alioto T."/>
            <person name="Alioto T."/>
        </authorList>
    </citation>
    <scope>NUCLEOTIDE SEQUENCE</scope>
</reference>
<accession>A0A8B6G6P5</accession>
<dbReference type="Proteomes" id="UP000596742">
    <property type="component" value="Unassembled WGS sequence"/>
</dbReference>
<keyword evidence="4" id="KW-1185">Reference proteome</keyword>
<name>A0A8B6G6P5_MYTGA</name>
<feature type="region of interest" description="Disordered" evidence="1">
    <location>
        <begin position="117"/>
        <end position="138"/>
    </location>
</feature>
<gene>
    <name evidence="3" type="ORF">MGAL_10B085714</name>
</gene>
<protein>
    <recommendedName>
        <fullName evidence="2">C2H2-type domain-containing protein</fullName>
    </recommendedName>
</protein>
<feature type="domain" description="C2H2-type" evidence="2">
    <location>
        <begin position="51"/>
        <end position="71"/>
    </location>
</feature>
<feature type="compositionally biased region" description="Low complexity" evidence="1">
    <location>
        <begin position="125"/>
        <end position="138"/>
    </location>
</feature>
<comment type="caution">
    <text evidence="3">The sequence shown here is derived from an EMBL/GenBank/DDBJ whole genome shotgun (WGS) entry which is preliminary data.</text>
</comment>
<organism evidence="3 4">
    <name type="scientific">Mytilus galloprovincialis</name>
    <name type="common">Mediterranean mussel</name>
    <dbReference type="NCBI Taxonomy" id="29158"/>
    <lineage>
        <taxon>Eukaryota</taxon>
        <taxon>Metazoa</taxon>
        <taxon>Spiralia</taxon>
        <taxon>Lophotrochozoa</taxon>
        <taxon>Mollusca</taxon>
        <taxon>Bivalvia</taxon>
        <taxon>Autobranchia</taxon>
        <taxon>Pteriomorphia</taxon>
        <taxon>Mytilida</taxon>
        <taxon>Mytiloidea</taxon>
        <taxon>Mytilidae</taxon>
        <taxon>Mytilinae</taxon>
        <taxon>Mytilus</taxon>
    </lineage>
</organism>
<evidence type="ECO:0000256" key="1">
    <source>
        <dbReference type="SAM" id="MobiDB-lite"/>
    </source>
</evidence>
<proteinExistence type="predicted"/>